<keyword evidence="2" id="KW-1185">Reference proteome</keyword>
<dbReference type="Proteomes" id="UP001281761">
    <property type="component" value="Unassembled WGS sequence"/>
</dbReference>
<proteinExistence type="predicted"/>
<evidence type="ECO:0000313" key="1">
    <source>
        <dbReference type="EMBL" id="KAK2949327.1"/>
    </source>
</evidence>
<evidence type="ECO:0000313" key="2">
    <source>
        <dbReference type="Proteomes" id="UP001281761"/>
    </source>
</evidence>
<accession>A0ABQ9X9V2</accession>
<dbReference type="Gene3D" id="1.10.472.10">
    <property type="entry name" value="Cyclin-like"/>
    <property type="match status" value="1"/>
</dbReference>
<name>A0ABQ9X9V2_9EUKA</name>
<gene>
    <name evidence="1" type="ORF">BLNAU_15707</name>
</gene>
<sequence length="158" mass="18109">MDPLVVESLDSALVVDDTDSGDLAWVQHQHVVYSCVTVASRLRYPSHHICSLNFHSQFLVNVMTTSKFLDDRTFKNKDQTVVGRRISTNPLFALILKIRIVNQQFVVYHDDKVESVCEDFCSTHRLPPTAKTALVEQVLETKETFNQKELRELDVCSR</sequence>
<organism evidence="1 2">
    <name type="scientific">Blattamonas nauphoetae</name>
    <dbReference type="NCBI Taxonomy" id="2049346"/>
    <lineage>
        <taxon>Eukaryota</taxon>
        <taxon>Metamonada</taxon>
        <taxon>Preaxostyla</taxon>
        <taxon>Oxymonadida</taxon>
        <taxon>Blattamonas</taxon>
    </lineage>
</organism>
<dbReference type="EMBL" id="JARBJD010000158">
    <property type="protein sequence ID" value="KAK2949327.1"/>
    <property type="molecule type" value="Genomic_DNA"/>
</dbReference>
<comment type="caution">
    <text evidence="1">The sequence shown here is derived from an EMBL/GenBank/DDBJ whole genome shotgun (WGS) entry which is preliminary data.</text>
</comment>
<protein>
    <submittedName>
        <fullName evidence="1">Uncharacterized protein</fullName>
    </submittedName>
</protein>
<reference evidence="1 2" key="1">
    <citation type="journal article" date="2022" name="bioRxiv">
        <title>Genomics of Preaxostyla Flagellates Illuminates Evolutionary Transitions and the Path Towards Mitochondrial Loss.</title>
        <authorList>
            <person name="Novak L.V.F."/>
            <person name="Treitli S.C."/>
            <person name="Pyrih J."/>
            <person name="Halakuc P."/>
            <person name="Pipaliya S.V."/>
            <person name="Vacek V."/>
            <person name="Brzon O."/>
            <person name="Soukal P."/>
            <person name="Eme L."/>
            <person name="Dacks J.B."/>
            <person name="Karnkowska A."/>
            <person name="Elias M."/>
            <person name="Hampl V."/>
        </authorList>
    </citation>
    <scope>NUCLEOTIDE SEQUENCE [LARGE SCALE GENOMIC DNA]</scope>
    <source>
        <strain evidence="1">NAU3</strain>
        <tissue evidence="1">Gut</tissue>
    </source>
</reference>